<dbReference type="AlphaFoldDB" id="A0A9W9G9H6"/>
<proteinExistence type="predicted"/>
<evidence type="ECO:0000313" key="3">
    <source>
        <dbReference type="Proteomes" id="UP001141434"/>
    </source>
</evidence>
<dbReference type="RefSeq" id="XP_056515617.1">
    <property type="nucleotide sequence ID" value="XM_056650767.1"/>
</dbReference>
<protein>
    <submittedName>
        <fullName evidence="2">Uncharacterized protein</fullName>
    </submittedName>
</protein>
<keyword evidence="3" id="KW-1185">Reference proteome</keyword>
<feature type="transmembrane region" description="Helical" evidence="1">
    <location>
        <begin position="20"/>
        <end position="41"/>
    </location>
</feature>
<organism evidence="2 3">
    <name type="scientific">Penicillium alfredii</name>
    <dbReference type="NCBI Taxonomy" id="1506179"/>
    <lineage>
        <taxon>Eukaryota</taxon>
        <taxon>Fungi</taxon>
        <taxon>Dikarya</taxon>
        <taxon>Ascomycota</taxon>
        <taxon>Pezizomycotina</taxon>
        <taxon>Eurotiomycetes</taxon>
        <taxon>Eurotiomycetidae</taxon>
        <taxon>Eurotiales</taxon>
        <taxon>Aspergillaceae</taxon>
        <taxon>Penicillium</taxon>
    </lineage>
</organism>
<comment type="caution">
    <text evidence="2">The sequence shown here is derived from an EMBL/GenBank/DDBJ whole genome shotgun (WGS) entry which is preliminary data.</text>
</comment>
<dbReference type="GeneID" id="81389935"/>
<keyword evidence="1" id="KW-0472">Membrane</keyword>
<accession>A0A9W9G9H6</accession>
<sequence>MSNPSFHRLFSPSFQLHPAWTVLGLILMAESIHASCFLNYIRQHMETIAVRRPLHFRRVDPLAVLFSVSRRGFPRADQSGTDGILSVLFSSLRCLIQAVRTQEGMALLKAYLDREVADKVALFLQQDVAIT</sequence>
<reference evidence="2" key="1">
    <citation type="submission" date="2022-11" db="EMBL/GenBank/DDBJ databases">
        <authorList>
            <person name="Petersen C."/>
        </authorList>
    </citation>
    <scope>NUCLEOTIDE SEQUENCE</scope>
    <source>
        <strain evidence="2">IBT 34128</strain>
    </source>
</reference>
<gene>
    <name evidence="2" type="ORF">NUU61_000183</name>
</gene>
<reference evidence="2" key="2">
    <citation type="journal article" date="2023" name="IMA Fungus">
        <title>Comparative genomic study of the Penicillium genus elucidates a diverse pangenome and 15 lateral gene transfer events.</title>
        <authorList>
            <person name="Petersen C."/>
            <person name="Sorensen T."/>
            <person name="Nielsen M.R."/>
            <person name="Sondergaard T.E."/>
            <person name="Sorensen J.L."/>
            <person name="Fitzpatrick D.A."/>
            <person name="Frisvad J.C."/>
            <person name="Nielsen K.L."/>
        </authorList>
    </citation>
    <scope>NUCLEOTIDE SEQUENCE</scope>
    <source>
        <strain evidence="2">IBT 34128</strain>
    </source>
</reference>
<keyword evidence="1" id="KW-1133">Transmembrane helix</keyword>
<dbReference type="EMBL" id="JAPMSZ010000001">
    <property type="protein sequence ID" value="KAJ5114424.1"/>
    <property type="molecule type" value="Genomic_DNA"/>
</dbReference>
<keyword evidence="1" id="KW-0812">Transmembrane</keyword>
<name>A0A9W9G9H6_9EURO</name>
<dbReference type="Proteomes" id="UP001141434">
    <property type="component" value="Unassembled WGS sequence"/>
</dbReference>
<evidence type="ECO:0000313" key="2">
    <source>
        <dbReference type="EMBL" id="KAJ5114424.1"/>
    </source>
</evidence>
<evidence type="ECO:0000256" key="1">
    <source>
        <dbReference type="SAM" id="Phobius"/>
    </source>
</evidence>